<proteinExistence type="predicted"/>
<evidence type="ECO:0000313" key="3">
    <source>
        <dbReference type="Proteomes" id="UP000214646"/>
    </source>
</evidence>
<dbReference type="EMBL" id="NIDE01000004">
    <property type="protein sequence ID" value="OWK43733.1"/>
    <property type="molecule type" value="Genomic_DNA"/>
</dbReference>
<dbReference type="OrthoDB" id="9802364at2"/>
<feature type="region of interest" description="Disordered" evidence="1">
    <location>
        <begin position="201"/>
        <end position="226"/>
    </location>
</feature>
<gene>
    <name evidence="2" type="ORF">FRUB_03332</name>
</gene>
<name>A0A225DRL0_9BACT</name>
<dbReference type="SUPFAM" id="SSF46785">
    <property type="entry name" value="Winged helix' DNA-binding domain"/>
    <property type="match status" value="1"/>
</dbReference>
<evidence type="ECO:0000256" key="1">
    <source>
        <dbReference type="SAM" id="MobiDB-lite"/>
    </source>
</evidence>
<comment type="caution">
    <text evidence="2">The sequence shown here is derived from an EMBL/GenBank/DDBJ whole genome shotgun (WGS) entry which is preliminary data.</text>
</comment>
<dbReference type="AlphaFoldDB" id="A0A225DRL0"/>
<accession>A0A225DRL0</accession>
<dbReference type="RefSeq" id="WP_143393130.1">
    <property type="nucleotide sequence ID" value="NZ_NIDE01000004.1"/>
</dbReference>
<sequence>MTPPPRDVLFRIRKLAALPEEIRQSRYVSITRLTVLKSLCQEPEVANRFVTYLARKTLDSVHQKHEKTSHAETSTEADHRAMMEEALKGMEAWQETPTATLRQSLLELNRRIAAEQNEYRNIPYGAVRLITDSKLLLIEYALSCLLAHQQEIETWAYQTARHYAERYTSSEGTGLISSSIPLVQDIVEFWMQEYELTPDSLAAPPKKRAEKPPPSQDHKKTKKGPNMEFTARQGQFLAFIHLYRKLHRRSPAETDLVKFFRVTPPSVHGMIVKLEELGLRACLGILVIYIRLHS</sequence>
<organism evidence="2 3">
    <name type="scientific">Fimbriiglobus ruber</name>
    <dbReference type="NCBI Taxonomy" id="1908690"/>
    <lineage>
        <taxon>Bacteria</taxon>
        <taxon>Pseudomonadati</taxon>
        <taxon>Planctomycetota</taxon>
        <taxon>Planctomycetia</taxon>
        <taxon>Gemmatales</taxon>
        <taxon>Gemmataceae</taxon>
        <taxon>Fimbriiglobus</taxon>
    </lineage>
</organism>
<evidence type="ECO:0000313" key="2">
    <source>
        <dbReference type="EMBL" id="OWK43733.1"/>
    </source>
</evidence>
<dbReference type="Proteomes" id="UP000214646">
    <property type="component" value="Unassembled WGS sequence"/>
</dbReference>
<keyword evidence="3" id="KW-1185">Reference proteome</keyword>
<protein>
    <submittedName>
        <fullName evidence="2">Uncharacterized protein</fullName>
    </submittedName>
</protein>
<dbReference type="InterPro" id="IPR036390">
    <property type="entry name" value="WH_DNA-bd_sf"/>
</dbReference>
<reference evidence="3" key="1">
    <citation type="submission" date="2017-06" db="EMBL/GenBank/DDBJ databases">
        <title>Genome analysis of Fimbriiglobus ruber SP5, the first member of the order Planctomycetales with confirmed chitinolytic capability.</title>
        <authorList>
            <person name="Ravin N.V."/>
            <person name="Rakitin A.L."/>
            <person name="Ivanova A.A."/>
            <person name="Beletsky A.V."/>
            <person name="Kulichevskaya I.S."/>
            <person name="Mardanov A.V."/>
            <person name="Dedysh S.N."/>
        </authorList>
    </citation>
    <scope>NUCLEOTIDE SEQUENCE [LARGE SCALE GENOMIC DNA]</scope>
    <source>
        <strain evidence="3">SP5</strain>
    </source>
</reference>